<name>A0ABV3WXD3_9HYPH</name>
<evidence type="ECO:0000256" key="1">
    <source>
        <dbReference type="SAM" id="Phobius"/>
    </source>
</evidence>
<evidence type="ECO:0000313" key="2">
    <source>
        <dbReference type="EMBL" id="MEX4009340.1"/>
    </source>
</evidence>
<keyword evidence="1" id="KW-0812">Transmembrane</keyword>
<gene>
    <name evidence="2" type="ORF">V1479_18665</name>
</gene>
<sequence length="154" mass="15360">MSLYLLALLAGIVTGLRTAMALAALSWAAYVGVLPLGGSWLGWLGHWPTPWLLTAAAALELVGDKLPSTPSRKVPPQFGARLLVGALCGAAVGLPAGAWIGGLLAGLVGAAIGTLGGAAARARLAALFGRDLPAALVEDAVAIVAALLLLGILR</sequence>
<protein>
    <submittedName>
        <fullName evidence="2">DUF4126 family protein</fullName>
    </submittedName>
</protein>
<dbReference type="RefSeq" id="WP_368804267.1">
    <property type="nucleotide sequence ID" value="NZ_JAZHFV010000006.1"/>
</dbReference>
<keyword evidence="3" id="KW-1185">Reference proteome</keyword>
<dbReference type="Proteomes" id="UP001559025">
    <property type="component" value="Unassembled WGS sequence"/>
</dbReference>
<keyword evidence="1" id="KW-1133">Transmembrane helix</keyword>
<keyword evidence="1" id="KW-0472">Membrane</keyword>
<evidence type="ECO:0000313" key="3">
    <source>
        <dbReference type="Proteomes" id="UP001559025"/>
    </source>
</evidence>
<feature type="transmembrane region" description="Helical" evidence="1">
    <location>
        <begin position="132"/>
        <end position="153"/>
    </location>
</feature>
<proteinExistence type="predicted"/>
<dbReference type="EMBL" id="JAZHFV010000006">
    <property type="protein sequence ID" value="MEX4009340.1"/>
    <property type="molecule type" value="Genomic_DNA"/>
</dbReference>
<comment type="caution">
    <text evidence="2">The sequence shown here is derived from an EMBL/GenBank/DDBJ whole genome shotgun (WGS) entry which is preliminary data.</text>
</comment>
<reference evidence="2 3" key="1">
    <citation type="submission" date="2024-01" db="EMBL/GenBank/DDBJ databases">
        <title>New evidence supports the origin of RcGTA from prophage.</title>
        <authorList>
            <person name="Xu Y."/>
            <person name="Liu B."/>
            <person name="Chen F."/>
        </authorList>
    </citation>
    <scope>NUCLEOTIDE SEQUENCE [LARGE SCALE GENOMIC DNA]</scope>
    <source>
        <strain evidence="2 3">CBW1107-2</strain>
    </source>
</reference>
<feature type="transmembrane region" description="Helical" evidence="1">
    <location>
        <begin position="82"/>
        <end position="112"/>
    </location>
</feature>
<accession>A0ABV3WXD3</accession>
<organism evidence="2 3">
    <name type="scientific">Neoaquamicrobium sediminum</name>
    <dbReference type="NCBI Taxonomy" id="1849104"/>
    <lineage>
        <taxon>Bacteria</taxon>
        <taxon>Pseudomonadati</taxon>
        <taxon>Pseudomonadota</taxon>
        <taxon>Alphaproteobacteria</taxon>
        <taxon>Hyphomicrobiales</taxon>
        <taxon>Phyllobacteriaceae</taxon>
        <taxon>Neoaquamicrobium</taxon>
    </lineage>
</organism>